<feature type="compositionally biased region" description="Basic and acidic residues" evidence="1">
    <location>
        <begin position="72"/>
        <end position="92"/>
    </location>
</feature>
<keyword evidence="3" id="KW-1185">Reference proteome</keyword>
<sequence>MSTVVNLLDNENQDARVVSQKWLSADKTHASIPNLDIAKFHRSVKNHETLPDDSPLRPVSILIHTGRLSISRHPEEQPPVTKHEWIQRRSEDSPFPSSEGTVVMGLPPKRIKTKLRYNKHMLIDTERSRKTYPLKQQATGIHAKPNFPLRQIQTIISQGPDELPTIDCVTKLHDVVMQTLRGIQQRLGTVEYKVSFGASDYALSLSTLDETKDFDRNLYKESDRKKLDSLLAPSIGVDAGNYIQSLMPRLLRKQATLEVNYAGDHSKYAFRRTALSDFIVGMSPMFFYLFDKRLVVSTKSVQ</sequence>
<protein>
    <submittedName>
        <fullName evidence="2">Uncharacterized protein</fullName>
    </submittedName>
</protein>
<name>A0A504YLP1_FASGI</name>
<accession>A0A504YLP1</accession>
<gene>
    <name evidence="2" type="ORF">FGIG_00911</name>
</gene>
<reference evidence="2 3" key="1">
    <citation type="submission" date="2019-04" db="EMBL/GenBank/DDBJ databases">
        <title>Annotation for the trematode Fasciola gigantica.</title>
        <authorList>
            <person name="Choi Y.-J."/>
        </authorList>
    </citation>
    <scope>NUCLEOTIDE SEQUENCE [LARGE SCALE GENOMIC DNA]</scope>
    <source>
        <strain evidence="2">Uganda_cow_1</strain>
    </source>
</reference>
<dbReference type="Proteomes" id="UP000316759">
    <property type="component" value="Unassembled WGS sequence"/>
</dbReference>
<evidence type="ECO:0000313" key="2">
    <source>
        <dbReference type="EMBL" id="TPP61311.1"/>
    </source>
</evidence>
<dbReference type="AlphaFoldDB" id="A0A504YLP1"/>
<proteinExistence type="predicted"/>
<evidence type="ECO:0000313" key="3">
    <source>
        <dbReference type="Proteomes" id="UP000316759"/>
    </source>
</evidence>
<evidence type="ECO:0000256" key="1">
    <source>
        <dbReference type="SAM" id="MobiDB-lite"/>
    </source>
</evidence>
<dbReference type="EMBL" id="SUNJ01008351">
    <property type="protein sequence ID" value="TPP61311.1"/>
    <property type="molecule type" value="Genomic_DNA"/>
</dbReference>
<feature type="region of interest" description="Disordered" evidence="1">
    <location>
        <begin position="72"/>
        <end position="104"/>
    </location>
</feature>
<organism evidence="2 3">
    <name type="scientific">Fasciola gigantica</name>
    <name type="common">Giant liver fluke</name>
    <dbReference type="NCBI Taxonomy" id="46835"/>
    <lineage>
        <taxon>Eukaryota</taxon>
        <taxon>Metazoa</taxon>
        <taxon>Spiralia</taxon>
        <taxon>Lophotrochozoa</taxon>
        <taxon>Platyhelminthes</taxon>
        <taxon>Trematoda</taxon>
        <taxon>Digenea</taxon>
        <taxon>Plagiorchiida</taxon>
        <taxon>Echinostomata</taxon>
        <taxon>Echinostomatoidea</taxon>
        <taxon>Fasciolidae</taxon>
        <taxon>Fasciola</taxon>
    </lineage>
</organism>
<comment type="caution">
    <text evidence="2">The sequence shown here is derived from an EMBL/GenBank/DDBJ whole genome shotgun (WGS) entry which is preliminary data.</text>
</comment>